<dbReference type="SMART" id="SM00855">
    <property type="entry name" value="PGAM"/>
    <property type="match status" value="1"/>
</dbReference>
<feature type="signal peptide" evidence="1">
    <location>
        <begin position="1"/>
        <end position="19"/>
    </location>
</feature>
<feature type="chain" id="PRO_5023130037" evidence="1">
    <location>
        <begin position="20"/>
        <end position="154"/>
    </location>
</feature>
<dbReference type="EMBL" id="VOQQ01000001">
    <property type="protein sequence ID" value="TXC63900.1"/>
    <property type="molecule type" value="Genomic_DNA"/>
</dbReference>
<keyword evidence="3" id="KW-1185">Reference proteome</keyword>
<organism evidence="2 3">
    <name type="scientific">Allosphingosinicella ginsenosidimutans</name>
    <dbReference type="NCBI Taxonomy" id="1176539"/>
    <lineage>
        <taxon>Bacteria</taxon>
        <taxon>Pseudomonadati</taxon>
        <taxon>Pseudomonadota</taxon>
        <taxon>Alphaproteobacteria</taxon>
        <taxon>Sphingomonadales</taxon>
        <taxon>Sphingomonadaceae</taxon>
        <taxon>Allosphingosinicella</taxon>
    </lineage>
</organism>
<protein>
    <submittedName>
        <fullName evidence="2">Histidine phosphatase family protein</fullName>
    </submittedName>
</protein>
<keyword evidence="1" id="KW-0732">Signal</keyword>
<dbReference type="RefSeq" id="WP_147043308.1">
    <property type="nucleotide sequence ID" value="NZ_BAABIR010000004.1"/>
</dbReference>
<evidence type="ECO:0000313" key="3">
    <source>
        <dbReference type="Proteomes" id="UP000321249"/>
    </source>
</evidence>
<dbReference type="SUPFAM" id="SSF53254">
    <property type="entry name" value="Phosphoglycerate mutase-like"/>
    <property type="match status" value="1"/>
</dbReference>
<dbReference type="AlphaFoldDB" id="A0A5C6TUV6"/>
<proteinExistence type="predicted"/>
<dbReference type="InterPro" id="IPR029033">
    <property type="entry name" value="His_PPase_superfam"/>
</dbReference>
<sequence length="154" mass="16176">MSLVTLLLAALAATATPSADVYVMRHLNTPPGQRDPDLLPEGRRTAEALARQFQGSPPVAIFVTDYRRTRQTVAPLAARLGLTPMVYDPRDVAGLVERVRAVGGPVLIVGHSNTVGGLIAALGGASPGELGESEFGDIWHIAADGTTTRLRIGD</sequence>
<dbReference type="InterPro" id="IPR013078">
    <property type="entry name" value="His_Pase_superF_clade-1"/>
</dbReference>
<dbReference type="OrthoDB" id="3296006at2"/>
<evidence type="ECO:0000256" key="1">
    <source>
        <dbReference type="SAM" id="SignalP"/>
    </source>
</evidence>
<dbReference type="Proteomes" id="UP000321249">
    <property type="component" value="Unassembled WGS sequence"/>
</dbReference>
<dbReference type="Gene3D" id="3.40.50.1240">
    <property type="entry name" value="Phosphoglycerate mutase-like"/>
    <property type="match status" value="1"/>
</dbReference>
<accession>A0A5C6TUV6</accession>
<comment type="caution">
    <text evidence="2">The sequence shown here is derived from an EMBL/GenBank/DDBJ whole genome shotgun (WGS) entry which is preliminary data.</text>
</comment>
<dbReference type="Pfam" id="PF00300">
    <property type="entry name" value="His_Phos_1"/>
    <property type="match status" value="1"/>
</dbReference>
<reference evidence="2 3" key="1">
    <citation type="journal article" date="2015" name="J. Microbiol.">
        <title>Sphingosinicella ginsenosidimutans sp. nov., with ginsenoside converting activity.</title>
        <authorList>
            <person name="Kim J.K."/>
            <person name="Kang M.S."/>
            <person name="Park S.C."/>
            <person name="Kim K.M."/>
            <person name="Choi K."/>
            <person name="Yoon M.H."/>
            <person name="Im W.T."/>
        </authorList>
    </citation>
    <scope>NUCLEOTIDE SEQUENCE [LARGE SCALE GENOMIC DNA]</scope>
    <source>
        <strain evidence="2 3">BS-11</strain>
    </source>
</reference>
<name>A0A5C6TUV6_9SPHN</name>
<evidence type="ECO:0000313" key="2">
    <source>
        <dbReference type="EMBL" id="TXC63900.1"/>
    </source>
</evidence>
<gene>
    <name evidence="2" type="ORF">FRZ32_09670</name>
</gene>
<dbReference type="CDD" id="cd07067">
    <property type="entry name" value="HP_PGM_like"/>
    <property type="match status" value="1"/>
</dbReference>